<dbReference type="Proteomes" id="UP000001823">
    <property type="component" value="Chromosome"/>
</dbReference>
<dbReference type="SUPFAM" id="SSF51658">
    <property type="entry name" value="Xylose isomerase-like"/>
    <property type="match status" value="1"/>
</dbReference>
<dbReference type="Gene3D" id="3.20.20.150">
    <property type="entry name" value="Divalent-metal-dependent TIM barrel enzymes"/>
    <property type="match status" value="1"/>
</dbReference>
<sequence length="245" mass="28917">MPQLGCLARFFNRYKDEFKFAKENNFDFMQLWYDNRGLCLHEDDKDFINTINKYNFPTIIHAVLNINEFEEHIPKLLDILNKLNHKELIIHPICENEDIDEETLNKLNLNIKYALNILKPHGINLFLENNSKLDPIFTTTDEIQKIFSQNADLEFLLDIAHIDNINHLQDLINIKYPKILHIADRHFDVIHEHLPIGHGEIDFQHIFSKLLPQYNGKIILEIVNKDSDIINSKNLIQNFLNTPNK</sequence>
<dbReference type="InterPro" id="IPR013022">
    <property type="entry name" value="Xyl_isomerase-like_TIM-brl"/>
</dbReference>
<dbReference type="STRING" id="195103.CPF_0983"/>
<dbReference type="GeneID" id="93002739"/>
<reference evidence="2 3" key="1">
    <citation type="journal article" date="2006" name="Genome Res.">
        <title>Skewed genomic variability in strains of the toxigenic bacterial pathogen, Clostridium perfringens.</title>
        <authorList>
            <person name="Myers G.S."/>
            <person name="Rasko D.A."/>
            <person name="Cheung J.K."/>
            <person name="Ravel J."/>
            <person name="Seshadri R."/>
            <person name="Deboy R.T."/>
            <person name="Ren Q."/>
            <person name="Varga J."/>
            <person name="Awad M.M."/>
            <person name="Brinkac L.M."/>
            <person name="Daugherty S.C."/>
            <person name="Haft D.H."/>
            <person name="Dodson R.J."/>
            <person name="Madupu R."/>
            <person name="Nelson W.C."/>
            <person name="Rosovitz M.J."/>
            <person name="Sullivan S.A."/>
            <person name="Khouri H."/>
            <person name="Dimitrov G.I."/>
            <person name="Watkins K.L."/>
            <person name="Mulligan S."/>
            <person name="Benton J."/>
            <person name="Radune D."/>
            <person name="Fisher D.J."/>
            <person name="Atkins H.S."/>
            <person name="Hiscox T."/>
            <person name="Jost B.H."/>
            <person name="Billington S.J."/>
            <person name="Songer J.G."/>
            <person name="McClane B.A."/>
            <person name="Titball R.W."/>
            <person name="Rood J.I."/>
            <person name="Melville S.B."/>
            <person name="Paulsen I.T."/>
        </authorList>
    </citation>
    <scope>NUCLEOTIDE SEQUENCE [LARGE SCALE GENOMIC DNA]</scope>
    <source>
        <strain evidence="3">ATCC 13124 / DSM 756 / JCM 1290 / NCIMB 6125 / NCTC 8237 / S 107 / Type A</strain>
    </source>
</reference>
<evidence type="ECO:0000313" key="2">
    <source>
        <dbReference type="EMBL" id="ABG83635.1"/>
    </source>
</evidence>
<keyword evidence="3" id="KW-1185">Reference proteome</keyword>
<dbReference type="RefSeq" id="WP_004457215.1">
    <property type="nucleotide sequence ID" value="NC_008261.1"/>
</dbReference>
<gene>
    <name evidence="2" type="ordered locus">CPF_0983</name>
</gene>
<organism evidence="2 3">
    <name type="scientific">Clostridium perfringens (strain ATCC 13124 / DSM 756 / JCM 1290 / NCIMB 6125 / NCTC 8237 / Type A)</name>
    <dbReference type="NCBI Taxonomy" id="195103"/>
    <lineage>
        <taxon>Bacteria</taxon>
        <taxon>Bacillati</taxon>
        <taxon>Bacillota</taxon>
        <taxon>Clostridia</taxon>
        <taxon>Eubacteriales</taxon>
        <taxon>Clostridiaceae</taxon>
        <taxon>Clostridium</taxon>
    </lineage>
</organism>
<name>A0A0H2YSF8_CLOP1</name>
<feature type="domain" description="Xylose isomerase-like TIM barrel" evidence="1">
    <location>
        <begin position="18"/>
        <end position="226"/>
    </location>
</feature>
<dbReference type="KEGG" id="cpf:CPF_0983"/>
<evidence type="ECO:0000259" key="1">
    <source>
        <dbReference type="Pfam" id="PF01261"/>
    </source>
</evidence>
<dbReference type="HOGENOM" id="CLU_1141419_0_0_9"/>
<dbReference type="AlphaFoldDB" id="A0A0H2YSF8"/>
<dbReference type="Pfam" id="PF01261">
    <property type="entry name" value="AP_endonuc_2"/>
    <property type="match status" value="1"/>
</dbReference>
<dbReference type="eggNOG" id="COG1082">
    <property type="taxonomic scope" value="Bacteria"/>
</dbReference>
<protein>
    <recommendedName>
        <fullName evidence="1">Xylose isomerase-like TIM barrel domain-containing protein</fullName>
    </recommendedName>
</protein>
<dbReference type="EMBL" id="CP000246">
    <property type="protein sequence ID" value="ABG83635.1"/>
    <property type="molecule type" value="Genomic_DNA"/>
</dbReference>
<dbReference type="InterPro" id="IPR036237">
    <property type="entry name" value="Xyl_isomerase-like_sf"/>
</dbReference>
<accession>A0A0H2YSF8</accession>
<dbReference type="PaxDb" id="195103-CPF_0983"/>
<proteinExistence type="predicted"/>
<evidence type="ECO:0000313" key="3">
    <source>
        <dbReference type="Proteomes" id="UP000001823"/>
    </source>
</evidence>